<name>V6RV75_9FLAO</name>
<dbReference type="InterPro" id="IPR006683">
    <property type="entry name" value="Thioestr_dom"/>
</dbReference>
<sequence length="152" mass="17273">MQDHFFELIKNAIENYMPANKIFGLKIMEIKPGFTYIHVPFKEYFVGDFLQKRWHGGILASIADTTGGVAGVTCLQSPKDKLNTIDMRIDYLHAAIAHEDIYAKAKVIKNGKTIIKVDIQLFQDQNSEPIAVARCVYSVLRTKNEEKNIIDN</sequence>
<evidence type="ECO:0000259" key="2">
    <source>
        <dbReference type="Pfam" id="PF03061"/>
    </source>
</evidence>
<dbReference type="AlphaFoldDB" id="V6RV75"/>
<keyword evidence="4" id="KW-1185">Reference proteome</keyword>
<evidence type="ECO:0000313" key="3">
    <source>
        <dbReference type="EMBL" id="TWI08090.1"/>
    </source>
</evidence>
<proteinExistence type="predicted"/>
<dbReference type="InterPro" id="IPR029069">
    <property type="entry name" value="HotDog_dom_sf"/>
</dbReference>
<dbReference type="InterPro" id="IPR003736">
    <property type="entry name" value="PAAI_dom"/>
</dbReference>
<organism evidence="3 4">
    <name type="scientific">Flavobacterium cauense R2A-7</name>
    <dbReference type="NCBI Taxonomy" id="1341154"/>
    <lineage>
        <taxon>Bacteria</taxon>
        <taxon>Pseudomonadati</taxon>
        <taxon>Bacteroidota</taxon>
        <taxon>Flavobacteriia</taxon>
        <taxon>Flavobacteriales</taxon>
        <taxon>Flavobacteriaceae</taxon>
        <taxon>Flavobacterium</taxon>
    </lineage>
</organism>
<dbReference type="CDD" id="cd03443">
    <property type="entry name" value="PaaI_thioesterase"/>
    <property type="match status" value="1"/>
</dbReference>
<dbReference type="STRING" id="1341154.FCR2A7T_29560"/>
<dbReference type="SUPFAM" id="SSF54637">
    <property type="entry name" value="Thioesterase/thiol ester dehydrase-isomerase"/>
    <property type="match status" value="1"/>
</dbReference>
<dbReference type="NCBIfam" id="TIGR00369">
    <property type="entry name" value="unchar_dom_1"/>
    <property type="match status" value="1"/>
</dbReference>
<protein>
    <submittedName>
        <fullName evidence="3">Uncharacterized protein (TIGR00369 family)</fullName>
    </submittedName>
</protein>
<dbReference type="Gene3D" id="3.10.129.10">
    <property type="entry name" value="Hotdog Thioesterase"/>
    <property type="match status" value="1"/>
</dbReference>
<comment type="caution">
    <text evidence="3">The sequence shown here is derived from an EMBL/GenBank/DDBJ whole genome shotgun (WGS) entry which is preliminary data.</text>
</comment>
<dbReference type="OrthoDB" id="9813158at2"/>
<dbReference type="Pfam" id="PF03061">
    <property type="entry name" value="4HBT"/>
    <property type="match status" value="1"/>
</dbReference>
<keyword evidence="1" id="KW-0378">Hydrolase</keyword>
<dbReference type="Proteomes" id="UP000319848">
    <property type="component" value="Unassembled WGS sequence"/>
</dbReference>
<evidence type="ECO:0000313" key="4">
    <source>
        <dbReference type="Proteomes" id="UP000319848"/>
    </source>
</evidence>
<dbReference type="PANTHER" id="PTHR43240:SF7">
    <property type="entry name" value="BLR7284 PROTEIN"/>
    <property type="match status" value="1"/>
</dbReference>
<dbReference type="GO" id="GO:0061522">
    <property type="term" value="F:1,4-dihydroxy-2-naphthoyl-CoA thioesterase activity"/>
    <property type="evidence" value="ECO:0007669"/>
    <property type="project" value="TreeGrafter"/>
</dbReference>
<reference evidence="3 4" key="1">
    <citation type="journal article" date="2015" name="Stand. Genomic Sci.">
        <title>Genomic Encyclopedia of Bacterial and Archaeal Type Strains, Phase III: the genomes of soil and plant-associated and newly described type strains.</title>
        <authorList>
            <person name="Whitman W.B."/>
            <person name="Woyke T."/>
            <person name="Klenk H.P."/>
            <person name="Zhou Y."/>
            <person name="Lilburn T.G."/>
            <person name="Beck B.J."/>
            <person name="De Vos P."/>
            <person name="Vandamme P."/>
            <person name="Eisen J.A."/>
            <person name="Garrity G."/>
            <person name="Hugenholtz P."/>
            <person name="Kyrpides N.C."/>
        </authorList>
    </citation>
    <scope>NUCLEOTIDE SEQUENCE [LARGE SCALE GENOMIC DNA]</scope>
    <source>
        <strain evidence="3 4">CGMCC 1.7270</strain>
    </source>
</reference>
<dbReference type="RefSeq" id="WP_023572028.1">
    <property type="nucleotide sequence ID" value="NZ_AVBI01000026.1"/>
</dbReference>
<accession>V6RV75</accession>
<evidence type="ECO:0000256" key="1">
    <source>
        <dbReference type="ARBA" id="ARBA00022801"/>
    </source>
</evidence>
<dbReference type="EMBL" id="VLKQ01000017">
    <property type="protein sequence ID" value="TWI08090.1"/>
    <property type="molecule type" value="Genomic_DNA"/>
</dbReference>
<dbReference type="PANTHER" id="PTHR43240">
    <property type="entry name" value="1,4-DIHYDROXY-2-NAPHTHOYL-COA THIOESTERASE 1"/>
    <property type="match status" value="1"/>
</dbReference>
<gene>
    <name evidence="3" type="ORF">IP98_02847</name>
</gene>
<feature type="domain" description="Thioesterase" evidence="2">
    <location>
        <begin position="54"/>
        <end position="128"/>
    </location>
</feature>
<dbReference type="GO" id="GO:0005829">
    <property type="term" value="C:cytosol"/>
    <property type="evidence" value="ECO:0007669"/>
    <property type="project" value="TreeGrafter"/>
</dbReference>